<keyword evidence="3" id="KW-1185">Reference proteome</keyword>
<evidence type="ECO:0000313" key="2">
    <source>
        <dbReference type="EMBL" id="EDQ02841.1"/>
    </source>
</evidence>
<evidence type="ECO:0000313" key="3">
    <source>
        <dbReference type="Proteomes" id="UP000003257"/>
    </source>
</evidence>
<dbReference type="Proteomes" id="UP000003257">
    <property type="component" value="Unassembled WGS sequence"/>
</dbReference>
<keyword evidence="1" id="KW-0472">Membrane</keyword>
<gene>
    <name evidence="2" type="ORF">OIHEL45_17966</name>
</gene>
<organism evidence="2 3">
    <name type="scientific">Sulfitobacter indolifex HEL-45</name>
    <dbReference type="NCBI Taxonomy" id="391624"/>
    <lineage>
        <taxon>Bacteria</taxon>
        <taxon>Pseudomonadati</taxon>
        <taxon>Pseudomonadota</taxon>
        <taxon>Alphaproteobacteria</taxon>
        <taxon>Rhodobacterales</taxon>
        <taxon>Roseobacteraceae</taxon>
        <taxon>Sulfitobacter</taxon>
    </lineage>
</organism>
<sequence length="46" mass="4680">MRNEGDSNGDGLLSMGIGLGACVLLVVASIVALSLYLDSQKKAQAT</sequence>
<accession>A0ABM9X041</accession>
<reference evidence="2 3" key="1">
    <citation type="submission" date="2007-11" db="EMBL/GenBank/DDBJ databases">
        <authorList>
            <person name="Wagner-Dobler I."/>
            <person name="Ferriera S."/>
            <person name="Johnson J."/>
            <person name="Kravitz S."/>
            <person name="Beeson K."/>
            <person name="Sutton G."/>
            <person name="Rogers Y.-H."/>
            <person name="Friedman R."/>
            <person name="Frazier M."/>
            <person name="Venter J.C."/>
        </authorList>
    </citation>
    <scope>NUCLEOTIDE SEQUENCE [LARGE SCALE GENOMIC DNA]</scope>
    <source>
        <strain evidence="2 3">HEL-45</strain>
    </source>
</reference>
<keyword evidence="1" id="KW-0812">Transmembrane</keyword>
<name>A0ABM9X041_9RHOB</name>
<keyword evidence="1" id="KW-1133">Transmembrane helix</keyword>
<comment type="caution">
    <text evidence="2">The sequence shown here is derived from an EMBL/GenBank/DDBJ whole genome shotgun (WGS) entry which is preliminary data.</text>
</comment>
<dbReference type="EMBL" id="ABID01000103">
    <property type="protein sequence ID" value="EDQ02841.1"/>
    <property type="molecule type" value="Genomic_DNA"/>
</dbReference>
<proteinExistence type="predicted"/>
<protein>
    <submittedName>
        <fullName evidence="2">Uncharacterized protein</fullName>
    </submittedName>
</protein>
<dbReference type="PROSITE" id="PS51257">
    <property type="entry name" value="PROKAR_LIPOPROTEIN"/>
    <property type="match status" value="1"/>
</dbReference>
<evidence type="ECO:0000256" key="1">
    <source>
        <dbReference type="SAM" id="Phobius"/>
    </source>
</evidence>
<feature type="transmembrane region" description="Helical" evidence="1">
    <location>
        <begin position="12"/>
        <end position="37"/>
    </location>
</feature>